<dbReference type="EMBL" id="CM002925">
    <property type="protein sequence ID" value="KGN53744.1"/>
    <property type="molecule type" value="Genomic_DNA"/>
</dbReference>
<sequence length="88" mass="10182">MAKKFEGRIDAIYREIETTKGVIRRLPELEESLKGLAEQRRKQFKETQKMFARLSVELMLGRGGDLCSPFFDFSHALFSKLEDVGRSL</sequence>
<reference evidence="1 2" key="2">
    <citation type="journal article" date="2009" name="PLoS ONE">
        <title>An integrated genetic and cytogenetic map of the cucumber genome.</title>
        <authorList>
            <person name="Ren Y."/>
            <person name="Zhang Z."/>
            <person name="Liu J."/>
            <person name="Staub J.E."/>
            <person name="Han Y."/>
            <person name="Cheng Z."/>
            <person name="Li X."/>
            <person name="Lu J."/>
            <person name="Miao H."/>
            <person name="Kang H."/>
            <person name="Xie B."/>
            <person name="Gu X."/>
            <person name="Wang X."/>
            <person name="Du Y."/>
            <person name="Jin W."/>
            <person name="Huang S."/>
        </authorList>
    </citation>
    <scope>NUCLEOTIDE SEQUENCE [LARGE SCALE GENOMIC DNA]</scope>
    <source>
        <strain evidence="2">cv. 9930</strain>
    </source>
</reference>
<evidence type="ECO:0000313" key="2">
    <source>
        <dbReference type="Proteomes" id="UP000029981"/>
    </source>
</evidence>
<evidence type="ECO:0000313" key="1">
    <source>
        <dbReference type="EMBL" id="KGN53744.1"/>
    </source>
</evidence>
<reference evidence="1 2" key="4">
    <citation type="journal article" date="2011" name="BMC Genomics">
        <title>RNA-Seq improves annotation of protein-coding genes in the cucumber genome.</title>
        <authorList>
            <person name="Li Z."/>
            <person name="Zhang Z."/>
            <person name="Yan P."/>
            <person name="Huang S."/>
            <person name="Fei Z."/>
            <person name="Lin K."/>
        </authorList>
    </citation>
    <scope>NUCLEOTIDE SEQUENCE [LARGE SCALE GENOMIC DNA]</scope>
    <source>
        <strain evidence="2">cv. 9930</strain>
    </source>
</reference>
<gene>
    <name evidence="1" type="ORF">Csa_4G114250</name>
</gene>
<dbReference type="Proteomes" id="UP000029981">
    <property type="component" value="Chromosome 4"/>
</dbReference>
<name>A0A0A0KY12_CUCSA</name>
<proteinExistence type="predicted"/>
<organism evidence="1 2">
    <name type="scientific">Cucumis sativus</name>
    <name type="common">Cucumber</name>
    <dbReference type="NCBI Taxonomy" id="3659"/>
    <lineage>
        <taxon>Eukaryota</taxon>
        <taxon>Viridiplantae</taxon>
        <taxon>Streptophyta</taxon>
        <taxon>Embryophyta</taxon>
        <taxon>Tracheophyta</taxon>
        <taxon>Spermatophyta</taxon>
        <taxon>Magnoliopsida</taxon>
        <taxon>eudicotyledons</taxon>
        <taxon>Gunneridae</taxon>
        <taxon>Pentapetalae</taxon>
        <taxon>rosids</taxon>
        <taxon>fabids</taxon>
        <taxon>Cucurbitales</taxon>
        <taxon>Cucurbitaceae</taxon>
        <taxon>Benincaseae</taxon>
        <taxon>Cucumis</taxon>
    </lineage>
</organism>
<dbReference type="Gramene" id="KGN53744">
    <property type="protein sequence ID" value="KGN53744"/>
    <property type="gene ID" value="Csa_4G114250"/>
</dbReference>
<accession>A0A0A0KY12</accession>
<protein>
    <submittedName>
        <fullName evidence="1">Uncharacterized protein</fullName>
    </submittedName>
</protein>
<reference evidence="1 2" key="1">
    <citation type="journal article" date="2009" name="Nat. Genet.">
        <title>The genome of the cucumber, Cucumis sativus L.</title>
        <authorList>
            <person name="Huang S."/>
            <person name="Li R."/>
            <person name="Zhang Z."/>
            <person name="Li L."/>
            <person name="Gu X."/>
            <person name="Fan W."/>
            <person name="Lucas W.J."/>
            <person name="Wang X."/>
            <person name="Xie B."/>
            <person name="Ni P."/>
            <person name="Ren Y."/>
            <person name="Zhu H."/>
            <person name="Li J."/>
            <person name="Lin K."/>
            <person name="Jin W."/>
            <person name="Fei Z."/>
            <person name="Li G."/>
            <person name="Staub J."/>
            <person name="Kilian A."/>
            <person name="van der Vossen E.A."/>
            <person name="Wu Y."/>
            <person name="Guo J."/>
            <person name="He J."/>
            <person name="Jia Z."/>
            <person name="Ren Y."/>
            <person name="Tian G."/>
            <person name="Lu Y."/>
            <person name="Ruan J."/>
            <person name="Qian W."/>
            <person name="Wang M."/>
            <person name="Huang Q."/>
            <person name="Li B."/>
            <person name="Xuan Z."/>
            <person name="Cao J."/>
            <person name="Asan"/>
            <person name="Wu Z."/>
            <person name="Zhang J."/>
            <person name="Cai Q."/>
            <person name="Bai Y."/>
            <person name="Zhao B."/>
            <person name="Han Y."/>
            <person name="Li Y."/>
            <person name="Li X."/>
            <person name="Wang S."/>
            <person name="Shi Q."/>
            <person name="Liu S."/>
            <person name="Cho W.K."/>
            <person name="Kim J.Y."/>
            <person name="Xu Y."/>
            <person name="Heller-Uszynska K."/>
            <person name="Miao H."/>
            <person name="Cheng Z."/>
            <person name="Zhang S."/>
            <person name="Wu J."/>
            <person name="Yang Y."/>
            <person name="Kang H."/>
            <person name="Li M."/>
            <person name="Liang H."/>
            <person name="Ren X."/>
            <person name="Shi Z."/>
            <person name="Wen M."/>
            <person name="Jian M."/>
            <person name="Yang H."/>
            <person name="Zhang G."/>
            <person name="Yang Z."/>
            <person name="Chen R."/>
            <person name="Liu S."/>
            <person name="Li J."/>
            <person name="Ma L."/>
            <person name="Liu H."/>
            <person name="Zhou Y."/>
            <person name="Zhao J."/>
            <person name="Fang X."/>
            <person name="Li G."/>
            <person name="Fang L."/>
            <person name="Li Y."/>
            <person name="Liu D."/>
            <person name="Zheng H."/>
            <person name="Zhang Y."/>
            <person name="Qin N."/>
            <person name="Li Z."/>
            <person name="Yang G."/>
            <person name="Yang S."/>
            <person name="Bolund L."/>
            <person name="Kristiansen K."/>
            <person name="Zheng H."/>
            <person name="Li S."/>
            <person name="Zhang X."/>
            <person name="Yang H."/>
            <person name="Wang J."/>
            <person name="Sun R."/>
            <person name="Zhang B."/>
            <person name="Jiang S."/>
            <person name="Wang J."/>
            <person name="Du Y."/>
            <person name="Li S."/>
        </authorList>
    </citation>
    <scope>NUCLEOTIDE SEQUENCE [LARGE SCALE GENOMIC DNA]</scope>
    <source>
        <strain evidence="2">cv. 9930</strain>
    </source>
</reference>
<dbReference type="AlphaFoldDB" id="A0A0A0KY12"/>
<reference evidence="1 2" key="3">
    <citation type="journal article" date="2010" name="BMC Genomics">
        <title>Transcriptome sequencing and comparative analysis of cucumber flowers with different sex types.</title>
        <authorList>
            <person name="Guo S."/>
            <person name="Zheng Y."/>
            <person name="Joung J.G."/>
            <person name="Liu S."/>
            <person name="Zhang Z."/>
            <person name="Crasta O.R."/>
            <person name="Sobral B.W."/>
            <person name="Xu Y."/>
            <person name="Huang S."/>
            <person name="Fei Z."/>
        </authorList>
    </citation>
    <scope>NUCLEOTIDE SEQUENCE [LARGE SCALE GENOMIC DNA]</scope>
    <source>
        <strain evidence="2">cv. 9930</strain>
    </source>
</reference>
<keyword evidence="2" id="KW-1185">Reference proteome</keyword>